<evidence type="ECO:0000313" key="8">
    <source>
        <dbReference type="EMBL" id="SEL33229.1"/>
    </source>
</evidence>
<feature type="region of interest" description="Disordered" evidence="6">
    <location>
        <begin position="1"/>
        <end position="31"/>
    </location>
</feature>
<feature type="transmembrane region" description="Helical" evidence="7">
    <location>
        <begin position="375"/>
        <end position="393"/>
    </location>
</feature>
<feature type="transmembrane region" description="Helical" evidence="7">
    <location>
        <begin position="55"/>
        <end position="75"/>
    </location>
</feature>
<dbReference type="EMBL" id="FOAD01000004">
    <property type="protein sequence ID" value="SEL33229.1"/>
    <property type="molecule type" value="Genomic_DNA"/>
</dbReference>
<dbReference type="Pfam" id="PF13520">
    <property type="entry name" value="AA_permease_2"/>
    <property type="match status" value="1"/>
</dbReference>
<keyword evidence="4 7" id="KW-1133">Transmembrane helix</keyword>
<evidence type="ECO:0000256" key="5">
    <source>
        <dbReference type="ARBA" id="ARBA00023136"/>
    </source>
</evidence>
<evidence type="ECO:0000313" key="9">
    <source>
        <dbReference type="Proteomes" id="UP000183894"/>
    </source>
</evidence>
<dbReference type="PANTHER" id="PTHR42770:SF11">
    <property type="entry name" value="INNER MEMBRANE TRANSPORT PROTEIN YBAT"/>
    <property type="match status" value="1"/>
</dbReference>
<feature type="transmembrane region" description="Helical" evidence="7">
    <location>
        <begin position="238"/>
        <end position="262"/>
    </location>
</feature>
<protein>
    <submittedName>
        <fullName evidence="8">Amino acid transporter</fullName>
    </submittedName>
</protein>
<keyword evidence="2" id="KW-1003">Cell membrane</keyword>
<dbReference type="GO" id="GO:0022857">
    <property type="term" value="F:transmembrane transporter activity"/>
    <property type="evidence" value="ECO:0007669"/>
    <property type="project" value="InterPro"/>
</dbReference>
<dbReference type="AlphaFoldDB" id="A0A1H7PC38"/>
<dbReference type="Proteomes" id="UP000183894">
    <property type="component" value="Unassembled WGS sequence"/>
</dbReference>
<feature type="transmembrane region" description="Helical" evidence="7">
    <location>
        <begin position="166"/>
        <end position="189"/>
    </location>
</feature>
<dbReference type="Gene3D" id="1.20.1740.10">
    <property type="entry name" value="Amino acid/polyamine transporter I"/>
    <property type="match status" value="1"/>
</dbReference>
<sequence length="488" mass="49931">MSNEQDGVAGGLTESDTSTKPSLDPDIDVGEAGDEATVLESGTELERTIDLRGGLAIGVGTMVGAGIFVFPGLAAGNAGPAASVSFAIGAVIALLVALPTSELATAMPKSGGGYYFVSRGMGASFGAVVGIGLWLGLVFASAFYLVGFAQYAMAVLAEVGIPVASLGAVPLIPILGVGFGILLTGLSVFGTENTTKLQNGIVSLLLGILVVFLLYGGLDTLGLFGRETVPEQFMPYGTLNIFTTAALVFTSYLGFAQVATVAGEITKPSRNLPLAMVGSVLVVGVLYVITIAVSTGAFGSARLATFGETAIVEVARSYLGFPGAVAILVAGLLATVSSANASILSSSRALYALSRDAIVPPRLGRINLKYGTPHIALGFVGGPTVVLVAVGRTEVLAEVASFLHLVTYGLMCVALIVLRRSNPEWYNPTFTVPGYPIVPILGALASFGLVVFMQPLSQAIGVAVAVAAIVWYLGYARDVRLKGVKTDA</sequence>
<dbReference type="PANTHER" id="PTHR42770">
    <property type="entry name" value="AMINO ACID TRANSPORTER-RELATED"/>
    <property type="match status" value="1"/>
</dbReference>
<keyword evidence="5 7" id="KW-0472">Membrane</keyword>
<feature type="transmembrane region" description="Helical" evidence="7">
    <location>
        <begin position="121"/>
        <end position="146"/>
    </location>
</feature>
<evidence type="ECO:0000256" key="3">
    <source>
        <dbReference type="ARBA" id="ARBA00022692"/>
    </source>
</evidence>
<dbReference type="InterPro" id="IPR002293">
    <property type="entry name" value="AA/rel_permease1"/>
</dbReference>
<dbReference type="RefSeq" id="WP_074793612.1">
    <property type="nucleotide sequence ID" value="NZ_FOAD01000004.1"/>
</dbReference>
<dbReference type="InterPro" id="IPR050367">
    <property type="entry name" value="APC_superfamily"/>
</dbReference>
<proteinExistence type="predicted"/>
<dbReference type="OrthoDB" id="200332at2157"/>
<evidence type="ECO:0000256" key="1">
    <source>
        <dbReference type="ARBA" id="ARBA00004651"/>
    </source>
</evidence>
<feature type="transmembrane region" description="Helical" evidence="7">
    <location>
        <begin position="399"/>
        <end position="418"/>
    </location>
</feature>
<feature type="transmembrane region" description="Helical" evidence="7">
    <location>
        <begin position="430"/>
        <end position="452"/>
    </location>
</feature>
<dbReference type="GO" id="GO:0005886">
    <property type="term" value="C:plasma membrane"/>
    <property type="evidence" value="ECO:0007669"/>
    <property type="project" value="UniProtKB-SubCell"/>
</dbReference>
<comment type="subcellular location">
    <subcellularLocation>
        <location evidence="1">Cell membrane</location>
        <topology evidence="1">Multi-pass membrane protein</topology>
    </subcellularLocation>
</comment>
<organism evidence="8 9">
    <name type="scientific">Haloferax larsenii</name>
    <dbReference type="NCBI Taxonomy" id="302484"/>
    <lineage>
        <taxon>Archaea</taxon>
        <taxon>Methanobacteriati</taxon>
        <taxon>Methanobacteriota</taxon>
        <taxon>Stenosarchaea group</taxon>
        <taxon>Halobacteria</taxon>
        <taxon>Halobacteriales</taxon>
        <taxon>Haloferacaceae</taxon>
        <taxon>Haloferax</taxon>
    </lineage>
</organism>
<feature type="transmembrane region" description="Helical" evidence="7">
    <location>
        <begin position="458"/>
        <end position="475"/>
    </location>
</feature>
<feature type="transmembrane region" description="Helical" evidence="7">
    <location>
        <begin position="274"/>
        <end position="298"/>
    </location>
</feature>
<evidence type="ECO:0000256" key="4">
    <source>
        <dbReference type="ARBA" id="ARBA00022989"/>
    </source>
</evidence>
<evidence type="ECO:0000256" key="7">
    <source>
        <dbReference type="SAM" id="Phobius"/>
    </source>
</evidence>
<accession>A0A1H7PC38</accession>
<feature type="transmembrane region" description="Helical" evidence="7">
    <location>
        <begin position="81"/>
        <end position="100"/>
    </location>
</feature>
<feature type="transmembrane region" description="Helical" evidence="7">
    <location>
        <begin position="318"/>
        <end position="339"/>
    </location>
</feature>
<feature type="transmembrane region" description="Helical" evidence="7">
    <location>
        <begin position="201"/>
        <end position="218"/>
    </location>
</feature>
<gene>
    <name evidence="8" type="ORF">SAMN04488691_10445</name>
</gene>
<keyword evidence="3 7" id="KW-0812">Transmembrane</keyword>
<evidence type="ECO:0000256" key="6">
    <source>
        <dbReference type="SAM" id="MobiDB-lite"/>
    </source>
</evidence>
<evidence type="ECO:0000256" key="2">
    <source>
        <dbReference type="ARBA" id="ARBA00022475"/>
    </source>
</evidence>
<name>A0A1H7PC38_HALLR</name>
<reference evidence="8 9" key="1">
    <citation type="submission" date="2016-10" db="EMBL/GenBank/DDBJ databases">
        <authorList>
            <person name="de Groot N.N."/>
        </authorList>
    </citation>
    <scope>NUCLEOTIDE SEQUENCE [LARGE SCALE GENOMIC DNA]</scope>
    <source>
        <strain evidence="8 9">CDM_5</strain>
    </source>
</reference>
<dbReference type="PIRSF" id="PIRSF006060">
    <property type="entry name" value="AA_transporter"/>
    <property type="match status" value="1"/>
</dbReference>